<evidence type="ECO:0000313" key="1">
    <source>
        <dbReference type="EMBL" id="RMI29548.1"/>
    </source>
</evidence>
<proteinExistence type="predicted"/>
<reference evidence="1 2" key="1">
    <citation type="submission" date="2018-10" db="EMBL/GenBank/DDBJ databases">
        <title>Isolation from cow dung.</title>
        <authorList>
            <person name="Ling L."/>
        </authorList>
    </citation>
    <scope>NUCLEOTIDE SEQUENCE [LARGE SCALE GENOMIC DNA]</scope>
    <source>
        <strain evidence="1 2">NEAU-LL90</strain>
    </source>
</reference>
<sequence length="155" mass="15885">MAGTATVDPAVAAAYRSEAASSSAAASSSKAAAAADKAVADNCDPFRGTTGPAVTKFNDFVSAHDNNAPDQDDKRDAAVQTLQDAARTVETRYTDSGAALTPDLHQKLVDYVNAARALADESGKMNHTAPVGPLNDASQRVNDALNAVRAACPPK</sequence>
<gene>
    <name evidence="1" type="ORF">EBN03_25615</name>
</gene>
<dbReference type="Proteomes" id="UP000279275">
    <property type="component" value="Unassembled WGS sequence"/>
</dbReference>
<name>A0A3M2L4U5_9NOCA</name>
<accession>A0A3M2L4U5</accession>
<evidence type="ECO:0000313" key="2">
    <source>
        <dbReference type="Proteomes" id="UP000279275"/>
    </source>
</evidence>
<dbReference type="OrthoDB" id="4570337at2"/>
<protein>
    <submittedName>
        <fullName evidence="1">Uncharacterized protein</fullName>
    </submittedName>
</protein>
<organism evidence="1 2">
    <name type="scientific">Nocardia stercoris</name>
    <dbReference type="NCBI Taxonomy" id="2483361"/>
    <lineage>
        <taxon>Bacteria</taxon>
        <taxon>Bacillati</taxon>
        <taxon>Actinomycetota</taxon>
        <taxon>Actinomycetes</taxon>
        <taxon>Mycobacteriales</taxon>
        <taxon>Nocardiaceae</taxon>
        <taxon>Nocardia</taxon>
    </lineage>
</organism>
<dbReference type="AlphaFoldDB" id="A0A3M2L4U5"/>
<keyword evidence="2" id="KW-1185">Reference proteome</keyword>
<dbReference type="EMBL" id="RFFH01000014">
    <property type="protein sequence ID" value="RMI29548.1"/>
    <property type="molecule type" value="Genomic_DNA"/>
</dbReference>
<comment type="caution">
    <text evidence="1">The sequence shown here is derived from an EMBL/GenBank/DDBJ whole genome shotgun (WGS) entry which is preliminary data.</text>
</comment>